<evidence type="ECO:0000313" key="4">
    <source>
        <dbReference type="Proteomes" id="UP000026922"/>
    </source>
</evidence>
<dbReference type="AlphaFoldDB" id="A0A061JFJ9"/>
<reference evidence="3 4" key="1">
    <citation type="journal article" date="2013" name="Genome Announc.">
        <title>Draft Genome Sequence of Holospora undulata Strain HU1, a Micronucleus-Specific Symbiont of the Ciliate Paramecium caudatum.</title>
        <authorList>
            <person name="Dohra H."/>
            <person name="Suzuki H."/>
            <person name="Suzuki T."/>
            <person name="Tanaka K."/>
            <person name="Fujishima M."/>
        </authorList>
    </citation>
    <scope>NUCLEOTIDE SEQUENCE [LARGE SCALE GENOMIC DNA]</scope>
    <source>
        <strain evidence="3 4">HU1</strain>
    </source>
</reference>
<keyword evidence="4" id="KW-1185">Reference proteome</keyword>
<protein>
    <recommendedName>
        <fullName evidence="5">DUF2608 domain-containing protein</fullName>
    </recommendedName>
</protein>
<feature type="chain" id="PRO_5001605481" description="DUF2608 domain-containing protein" evidence="2">
    <location>
        <begin position="22"/>
        <end position="273"/>
    </location>
</feature>
<proteinExistence type="predicted"/>
<evidence type="ECO:0000256" key="2">
    <source>
        <dbReference type="SAM" id="SignalP"/>
    </source>
</evidence>
<evidence type="ECO:0000256" key="1">
    <source>
        <dbReference type="ARBA" id="ARBA00022729"/>
    </source>
</evidence>
<sequence precursor="true">MMKRFFVLICLCLIVLQNSYADSGLTISYIKEISEAVKNADQDTLVVFDVDNVISAPSDLIGRPKARPVRRAVFKEYEQKYGKERAVHIHSLYYLRASEEFVEKEIKEIILGLYARKIPSIALTAMGTGKFGNIDDPMHLRVFRLKEKGILFGFENLNKRILWDDEAGYESGVIFSGKQSKGEALQYFLENIAHWKPKHIIFVDDNLEYLNSMSSMCNRLKIKFTGFHYKAAVFDQDEELSSEIARLQLKTLDEKEIWIPDSEAKEIIEEGKK</sequence>
<evidence type="ECO:0008006" key="5">
    <source>
        <dbReference type="Google" id="ProtNLM"/>
    </source>
</evidence>
<comment type="caution">
    <text evidence="3">The sequence shown here is derived from an EMBL/GenBank/DDBJ whole genome shotgun (WGS) entry which is preliminary data.</text>
</comment>
<feature type="signal peptide" evidence="2">
    <location>
        <begin position="1"/>
        <end position="21"/>
    </location>
</feature>
<dbReference type="Pfam" id="PF11019">
    <property type="entry name" value="DUF2608"/>
    <property type="match status" value="1"/>
</dbReference>
<dbReference type="InterPro" id="IPR022565">
    <property type="entry name" value="DUF2608"/>
</dbReference>
<dbReference type="EMBL" id="ARPM03000202">
    <property type="protein sequence ID" value="ETZ04341.1"/>
    <property type="molecule type" value="Genomic_DNA"/>
</dbReference>
<dbReference type="Proteomes" id="UP000026922">
    <property type="component" value="Unassembled WGS sequence"/>
</dbReference>
<gene>
    <name evidence="3" type="ORF">K737_301178</name>
</gene>
<evidence type="ECO:0000313" key="3">
    <source>
        <dbReference type="EMBL" id="ETZ04341.1"/>
    </source>
</evidence>
<keyword evidence="1 2" id="KW-0732">Signal</keyword>
<organism evidence="3 4">
    <name type="scientific">Holospora undulata HU1</name>
    <dbReference type="NCBI Taxonomy" id="1321371"/>
    <lineage>
        <taxon>Bacteria</taxon>
        <taxon>Pseudomonadati</taxon>
        <taxon>Pseudomonadota</taxon>
        <taxon>Alphaproteobacteria</taxon>
        <taxon>Holosporales</taxon>
        <taxon>Holosporaceae</taxon>
        <taxon>Holospora</taxon>
    </lineage>
</organism>
<accession>A0A061JFJ9</accession>
<dbReference type="RefSeq" id="WP_006302616.1">
    <property type="nucleotide sequence ID" value="NZ_ARPM03000202.1"/>
</dbReference>
<name>A0A061JFJ9_9PROT</name>